<evidence type="ECO:0000259" key="1">
    <source>
        <dbReference type="PROSITE" id="PS50943"/>
    </source>
</evidence>
<dbReference type="Pfam" id="PF01381">
    <property type="entry name" value="HTH_3"/>
    <property type="match status" value="1"/>
</dbReference>
<keyword evidence="3" id="KW-1185">Reference proteome</keyword>
<comment type="caution">
    <text evidence="2">The sequence shown here is derived from an EMBL/GenBank/DDBJ whole genome shotgun (WGS) entry which is preliminary data.</text>
</comment>
<protein>
    <submittedName>
        <fullName evidence="2">Helix-turn-helix transcriptional regulator</fullName>
    </submittedName>
</protein>
<sequence>MKITELGRFLRILRLNNAEIMKTMAEKVNISVAYLSSVELGKKAPSSKMLKNIEMSYGLKGDELEQFRVAAAKSLDSLSIDLKDSSEEDKKLAMVFARKIQDLNGSEKEKLTRMLEKGGQHESITCD</sequence>
<dbReference type="InterPro" id="IPR001387">
    <property type="entry name" value="Cro/C1-type_HTH"/>
</dbReference>
<reference evidence="2 3" key="1">
    <citation type="submission" date="2020-06" db="EMBL/GenBank/DDBJ databases">
        <title>Halomonas sp. QX-1 draft genome sequence.</title>
        <authorList>
            <person name="Qiu X."/>
        </authorList>
    </citation>
    <scope>NUCLEOTIDE SEQUENCE [LARGE SCALE GENOMIC DNA]</scope>
    <source>
        <strain evidence="2 3">QX-1</strain>
    </source>
</reference>
<dbReference type="AlphaFoldDB" id="A0A7Y6V937"/>
<feature type="domain" description="HTH cro/C1-type" evidence="1">
    <location>
        <begin position="24"/>
        <end position="64"/>
    </location>
</feature>
<dbReference type="PROSITE" id="PS50943">
    <property type="entry name" value="HTH_CROC1"/>
    <property type="match status" value="1"/>
</dbReference>
<dbReference type="SUPFAM" id="SSF47413">
    <property type="entry name" value="lambda repressor-like DNA-binding domains"/>
    <property type="match status" value="1"/>
</dbReference>
<proteinExistence type="predicted"/>
<gene>
    <name evidence="2" type="ORF">HUO07_12580</name>
</gene>
<dbReference type="Gene3D" id="1.10.260.40">
    <property type="entry name" value="lambda repressor-like DNA-binding domains"/>
    <property type="match status" value="1"/>
</dbReference>
<accession>A0A7Y6V937</accession>
<dbReference type="InterPro" id="IPR010982">
    <property type="entry name" value="Lambda_DNA-bd_dom_sf"/>
</dbReference>
<evidence type="ECO:0000313" key="2">
    <source>
        <dbReference type="EMBL" id="NVF14999.1"/>
    </source>
</evidence>
<dbReference type="EMBL" id="JABWCV010000013">
    <property type="protein sequence ID" value="NVF14999.1"/>
    <property type="molecule type" value="Genomic_DNA"/>
</dbReference>
<name>A0A7Y6V937_9GAMM</name>
<organism evidence="2 3">
    <name type="scientific">Vreelandella maris</name>
    <dbReference type="NCBI Taxonomy" id="2729617"/>
    <lineage>
        <taxon>Bacteria</taxon>
        <taxon>Pseudomonadati</taxon>
        <taxon>Pseudomonadota</taxon>
        <taxon>Gammaproteobacteria</taxon>
        <taxon>Oceanospirillales</taxon>
        <taxon>Halomonadaceae</taxon>
        <taxon>Vreelandella</taxon>
    </lineage>
</organism>
<evidence type="ECO:0000313" key="3">
    <source>
        <dbReference type="Proteomes" id="UP000589984"/>
    </source>
</evidence>
<dbReference type="CDD" id="cd00093">
    <property type="entry name" value="HTH_XRE"/>
    <property type="match status" value="1"/>
</dbReference>
<dbReference type="RefSeq" id="WP_176303853.1">
    <property type="nucleotide sequence ID" value="NZ_JABWCV010000013.1"/>
</dbReference>
<dbReference type="Proteomes" id="UP000589984">
    <property type="component" value="Unassembled WGS sequence"/>
</dbReference>
<dbReference type="GO" id="GO:0003677">
    <property type="term" value="F:DNA binding"/>
    <property type="evidence" value="ECO:0007669"/>
    <property type="project" value="InterPro"/>
</dbReference>